<dbReference type="EMBL" id="RJVU01018862">
    <property type="protein sequence ID" value="ROL51346.1"/>
    <property type="molecule type" value="Genomic_DNA"/>
</dbReference>
<feature type="compositionally biased region" description="Polar residues" evidence="1">
    <location>
        <begin position="89"/>
        <end position="104"/>
    </location>
</feature>
<dbReference type="AlphaFoldDB" id="A0A3N0YYI5"/>
<gene>
    <name evidence="2" type="ORF">DPX16_22442</name>
</gene>
<protein>
    <submittedName>
        <fullName evidence="2">Uncharacterized protein</fullName>
    </submittedName>
</protein>
<sequence>MALPAVQLLCLEQGDRSLEQHTSDFLQLACLTHFPDRSLCIYYRTGLSERSKARIPAGGPTEDFAAYVEWVLVNNNSQFTIGPAEDDTSTTPHPETNHPPSTTCPMEKREPTADRGDQPPGTNETEPEERTEGVVAPGCEPLGVSDQVREPATSCAVEGVLVEFEGWEESPDHNITAVDGIAMTTETFLDLLDVFEEVNSPCFVSPLVPSSSELFVSPLVPSSSELSVSPLVLSSSELSVPLLVLSSPVFPPNLPLPPPQTISSSLPLLVPFSLSSTPSRKRMDPTRRFRPPVSPWTEVLLAPPPAFESNTPPRPVDASPSPWLLPPSAPPDTLSLKTPPGSLVPQAPTWSDIVQPAPTVSPGSSFPPSSPSSSVAPPPSQSSGSRIPPRMLVVPAPARSPDPAVSVGLSGFPTPPGSPSSVASPSAVPRVAPLISPRWCSSSSTPPWGLIMVGLWTNIWLLLLQASPWLLPPSTPPWTIFGFYGLLCILLPFALLQSPRPPLLCWTPYGARPRLPGGGRYVTCTVSCDLVFPQSV</sequence>
<accession>A0A3N0YYI5</accession>
<dbReference type="Proteomes" id="UP000281406">
    <property type="component" value="Unassembled WGS sequence"/>
</dbReference>
<feature type="region of interest" description="Disordered" evidence="1">
    <location>
        <begin position="79"/>
        <end position="138"/>
    </location>
</feature>
<feature type="region of interest" description="Disordered" evidence="1">
    <location>
        <begin position="304"/>
        <end position="395"/>
    </location>
</feature>
<reference evidence="2 3" key="1">
    <citation type="submission" date="2018-10" db="EMBL/GenBank/DDBJ databases">
        <title>Genome assembly for a Yunnan-Guizhou Plateau 3E fish, Anabarilius grahami (Regan), and its evolutionary and genetic applications.</title>
        <authorList>
            <person name="Jiang W."/>
        </authorList>
    </citation>
    <scope>NUCLEOTIDE SEQUENCE [LARGE SCALE GENOMIC DNA]</scope>
    <source>
        <strain evidence="2">AG-KIZ</strain>
        <tissue evidence="2">Muscle</tissue>
    </source>
</reference>
<evidence type="ECO:0000313" key="2">
    <source>
        <dbReference type="EMBL" id="ROL51346.1"/>
    </source>
</evidence>
<evidence type="ECO:0000256" key="1">
    <source>
        <dbReference type="SAM" id="MobiDB-lite"/>
    </source>
</evidence>
<comment type="caution">
    <text evidence="2">The sequence shown here is derived from an EMBL/GenBank/DDBJ whole genome shotgun (WGS) entry which is preliminary data.</text>
</comment>
<name>A0A3N0YYI5_ANAGA</name>
<keyword evidence="3" id="KW-1185">Reference proteome</keyword>
<feature type="compositionally biased region" description="Low complexity" evidence="1">
    <location>
        <begin position="358"/>
        <end position="385"/>
    </location>
</feature>
<organism evidence="2 3">
    <name type="scientific">Anabarilius grahami</name>
    <name type="common">Kanglang fish</name>
    <name type="synonym">Barilius grahami</name>
    <dbReference type="NCBI Taxonomy" id="495550"/>
    <lineage>
        <taxon>Eukaryota</taxon>
        <taxon>Metazoa</taxon>
        <taxon>Chordata</taxon>
        <taxon>Craniata</taxon>
        <taxon>Vertebrata</taxon>
        <taxon>Euteleostomi</taxon>
        <taxon>Actinopterygii</taxon>
        <taxon>Neopterygii</taxon>
        <taxon>Teleostei</taxon>
        <taxon>Ostariophysi</taxon>
        <taxon>Cypriniformes</taxon>
        <taxon>Xenocyprididae</taxon>
        <taxon>Xenocypridinae</taxon>
        <taxon>Xenocypridinae incertae sedis</taxon>
        <taxon>Anabarilius</taxon>
    </lineage>
</organism>
<feature type="compositionally biased region" description="Basic and acidic residues" evidence="1">
    <location>
        <begin position="106"/>
        <end position="117"/>
    </location>
</feature>
<evidence type="ECO:0000313" key="3">
    <source>
        <dbReference type="Proteomes" id="UP000281406"/>
    </source>
</evidence>
<proteinExistence type="predicted"/>
<dbReference type="OrthoDB" id="8964191at2759"/>